<protein>
    <recommendedName>
        <fullName evidence="1">Reverse transcriptase domain-containing protein</fullName>
    </recommendedName>
</protein>
<dbReference type="Gene3D" id="3.10.10.10">
    <property type="entry name" value="HIV Type 1 Reverse Transcriptase, subunit A, domain 1"/>
    <property type="match status" value="1"/>
</dbReference>
<proteinExistence type="predicted"/>
<dbReference type="InterPro" id="IPR053134">
    <property type="entry name" value="RNA-dir_DNA_polymerase"/>
</dbReference>
<organism evidence="2">
    <name type="scientific">Solanum lycopersicum</name>
    <name type="common">Tomato</name>
    <name type="synonym">Lycopersicon esculentum</name>
    <dbReference type="NCBI Taxonomy" id="4081"/>
    <lineage>
        <taxon>Eukaryota</taxon>
        <taxon>Viridiplantae</taxon>
        <taxon>Streptophyta</taxon>
        <taxon>Embryophyta</taxon>
        <taxon>Tracheophyta</taxon>
        <taxon>Spermatophyta</taxon>
        <taxon>Magnoliopsida</taxon>
        <taxon>eudicotyledons</taxon>
        <taxon>Gunneridae</taxon>
        <taxon>Pentapetalae</taxon>
        <taxon>asterids</taxon>
        <taxon>lamiids</taxon>
        <taxon>Solanales</taxon>
        <taxon>Solanaceae</taxon>
        <taxon>Solanoideae</taxon>
        <taxon>Solaneae</taxon>
        <taxon>Solanum</taxon>
        <taxon>Solanum subgen. Lycopersicon</taxon>
    </lineage>
</organism>
<evidence type="ECO:0000313" key="2">
    <source>
        <dbReference type="EnsemblPlants" id="Solyc03g059312.1.1"/>
    </source>
</evidence>
<evidence type="ECO:0000259" key="1">
    <source>
        <dbReference type="Pfam" id="PF00078"/>
    </source>
</evidence>
<dbReference type="PANTHER" id="PTHR24559:SF450">
    <property type="entry name" value="RNA-DIRECTED DNA POLYMERASE HOMOLOG"/>
    <property type="match status" value="1"/>
</dbReference>
<dbReference type="CDD" id="cd01647">
    <property type="entry name" value="RT_LTR"/>
    <property type="match status" value="1"/>
</dbReference>
<dbReference type="PANTHER" id="PTHR24559">
    <property type="entry name" value="TRANSPOSON TY3-I GAG-POL POLYPROTEIN"/>
    <property type="match status" value="1"/>
</dbReference>
<evidence type="ECO:0000313" key="3">
    <source>
        <dbReference type="Proteomes" id="UP000004994"/>
    </source>
</evidence>
<dbReference type="InterPro" id="IPR000477">
    <property type="entry name" value="RT_dom"/>
</dbReference>
<dbReference type="Pfam" id="PF00078">
    <property type="entry name" value="RVT_1"/>
    <property type="match status" value="1"/>
</dbReference>
<name>A0A3Q7FKT6_SOLLC</name>
<feature type="domain" description="Reverse transcriptase" evidence="1">
    <location>
        <begin position="75"/>
        <end position="177"/>
    </location>
</feature>
<reference evidence="2" key="1">
    <citation type="journal article" date="2012" name="Nature">
        <title>The tomato genome sequence provides insights into fleshy fruit evolution.</title>
        <authorList>
            <consortium name="Tomato Genome Consortium"/>
        </authorList>
    </citation>
    <scope>NUCLEOTIDE SEQUENCE [LARGE SCALE GENOMIC DNA]</scope>
    <source>
        <strain evidence="2">cv. Heinz 1706</strain>
    </source>
</reference>
<dbReference type="SUPFAM" id="SSF56672">
    <property type="entry name" value="DNA/RNA polymerases"/>
    <property type="match status" value="1"/>
</dbReference>
<keyword evidence="3" id="KW-1185">Reference proteome</keyword>
<reference evidence="2" key="2">
    <citation type="submission" date="2019-01" db="UniProtKB">
        <authorList>
            <consortium name="EnsemblPlants"/>
        </authorList>
    </citation>
    <scope>IDENTIFICATION</scope>
    <source>
        <strain evidence="2">cv. Heinz 1706</strain>
    </source>
</reference>
<dbReference type="Proteomes" id="UP000004994">
    <property type="component" value="Chromosome 3"/>
</dbReference>
<dbReference type="AlphaFoldDB" id="A0A3Q7FKT6"/>
<dbReference type="InParanoid" id="A0A3Q7FKT6"/>
<dbReference type="Gramene" id="Solyc03g059312.1.1">
    <property type="protein sequence ID" value="Solyc03g059312.1.1"/>
    <property type="gene ID" value="Solyc03g059312.1"/>
</dbReference>
<accession>A0A3Q7FKT6</accession>
<dbReference type="InterPro" id="IPR043502">
    <property type="entry name" value="DNA/RNA_pol_sf"/>
</dbReference>
<dbReference type="EnsemblPlants" id="Solyc03g059312.1.1">
    <property type="protein sequence ID" value="Solyc03g059312.1.1"/>
    <property type="gene ID" value="Solyc03g059312.1"/>
</dbReference>
<sequence length="193" mass="22780">MVYLNDIVIYNNILEEHSDNLKKDSQEVDNNPVNTRLYRYSFTQKDVIEKLVKDMLEQGIIQPSFSPFTSSVLMVEKNDESWRLSMDYRGLNMVMIKVKFRIPIIEELLEELGGSQINSKTELKSSYRQIRMAKEYIIKTAFKTHERHYEFFVMPFGLNNAPSSFQSLMNHFHFEIEYKKCPENKGTDSLSRV</sequence>
<dbReference type="STRING" id="4081.A0A3Q7FKT6"/>